<dbReference type="EnsemblMetazoa" id="XM_029492589.1">
    <property type="protein sequence ID" value="XP_029348449.1"/>
    <property type="gene ID" value="LOC107883088"/>
</dbReference>
<accession>A0A8R2JWT9</accession>
<organism evidence="4 5">
    <name type="scientific">Acyrthosiphon pisum</name>
    <name type="common">Pea aphid</name>
    <dbReference type="NCBI Taxonomy" id="7029"/>
    <lineage>
        <taxon>Eukaryota</taxon>
        <taxon>Metazoa</taxon>
        <taxon>Ecdysozoa</taxon>
        <taxon>Arthropoda</taxon>
        <taxon>Hexapoda</taxon>
        <taxon>Insecta</taxon>
        <taxon>Pterygota</taxon>
        <taxon>Neoptera</taxon>
        <taxon>Paraneoptera</taxon>
        <taxon>Hemiptera</taxon>
        <taxon>Sternorrhyncha</taxon>
        <taxon>Aphidomorpha</taxon>
        <taxon>Aphidoidea</taxon>
        <taxon>Aphididae</taxon>
        <taxon>Macrosiphini</taxon>
        <taxon>Acyrthosiphon</taxon>
    </lineage>
</organism>
<dbReference type="OrthoDB" id="6593703at2759"/>
<evidence type="ECO:0000259" key="3">
    <source>
        <dbReference type="Pfam" id="PF13359"/>
    </source>
</evidence>
<name>A0A8R2JWT9_ACYPI</name>
<reference evidence="5" key="1">
    <citation type="submission" date="2010-06" db="EMBL/GenBank/DDBJ databases">
        <authorList>
            <person name="Jiang H."/>
            <person name="Abraham K."/>
            <person name="Ali S."/>
            <person name="Alsbrooks S.L."/>
            <person name="Anim B.N."/>
            <person name="Anosike U.S."/>
            <person name="Attaway T."/>
            <person name="Bandaranaike D.P."/>
            <person name="Battles P.K."/>
            <person name="Bell S.N."/>
            <person name="Bell A.V."/>
            <person name="Beltran B."/>
            <person name="Bickham C."/>
            <person name="Bustamante Y."/>
            <person name="Caleb T."/>
            <person name="Canada A."/>
            <person name="Cardenas V."/>
            <person name="Carter K."/>
            <person name="Chacko J."/>
            <person name="Chandrabose M.N."/>
            <person name="Chavez D."/>
            <person name="Chavez A."/>
            <person name="Chen L."/>
            <person name="Chu H.-S."/>
            <person name="Claassen K.J."/>
            <person name="Cockrell R."/>
            <person name="Collins M."/>
            <person name="Cooper J.A."/>
            <person name="Cree A."/>
            <person name="Curry S.M."/>
            <person name="Da Y."/>
            <person name="Dao M.D."/>
            <person name="Das B."/>
            <person name="Davila M.-L."/>
            <person name="Davy-Carroll L."/>
            <person name="Denson S."/>
            <person name="Dinh H."/>
            <person name="Ebong V.E."/>
            <person name="Edwards J.R."/>
            <person name="Egan A."/>
            <person name="El-Daye J."/>
            <person name="Escobedo L."/>
            <person name="Fernandez S."/>
            <person name="Fernando P.R."/>
            <person name="Flagg N."/>
            <person name="Forbes L.D."/>
            <person name="Fowler R.G."/>
            <person name="Fu Q."/>
            <person name="Gabisi R.A."/>
            <person name="Ganer J."/>
            <person name="Garbino Pronczuk A."/>
            <person name="Garcia R.M."/>
            <person name="Garner T."/>
            <person name="Garrett T.E."/>
            <person name="Gonzalez D.A."/>
            <person name="Hamid H."/>
            <person name="Hawkins E.S."/>
            <person name="Hirani K."/>
            <person name="Hogues M.E."/>
            <person name="Hollins B."/>
            <person name="Hsiao C.-H."/>
            <person name="Jabil R."/>
            <person name="James M.L."/>
            <person name="Jhangiani S.N."/>
            <person name="Johnson B."/>
            <person name="Johnson Q."/>
            <person name="Joshi V."/>
            <person name="Kalu J.B."/>
            <person name="Kam C."/>
            <person name="Kashfia A."/>
            <person name="Keebler J."/>
            <person name="Kisamo H."/>
            <person name="Kovar C.L."/>
            <person name="Lago L.A."/>
            <person name="Lai C.-Y."/>
            <person name="Laidlaw J."/>
            <person name="Lara F."/>
            <person name="Le T.-K."/>
            <person name="Lee S.L."/>
            <person name="Legall F.H."/>
            <person name="Lemon S.J."/>
            <person name="Lewis L.R."/>
            <person name="Li B."/>
            <person name="Liu Y."/>
            <person name="Liu Y.-S."/>
            <person name="Lopez J."/>
            <person name="Lozado R.J."/>
            <person name="Lu J."/>
            <person name="Madu R.C."/>
            <person name="Maheshwari M."/>
            <person name="Maheshwari R."/>
            <person name="Malloy K."/>
            <person name="Martinez E."/>
            <person name="Mathew T."/>
            <person name="Mercado I.C."/>
            <person name="Mercado C."/>
            <person name="Meyer B."/>
            <person name="Montgomery K."/>
            <person name="Morgan M.B."/>
            <person name="Munidasa M."/>
            <person name="Nazareth L.V."/>
            <person name="Nelson J."/>
            <person name="Ng B.M."/>
            <person name="Nguyen N.B."/>
            <person name="Nguyen P.Q."/>
            <person name="Nguyen T."/>
            <person name="Obregon M."/>
            <person name="Okwuonu G.O."/>
            <person name="Onwere C.G."/>
            <person name="Orozco G."/>
            <person name="Parra A."/>
            <person name="Patel S."/>
            <person name="Patil S."/>
            <person name="Perez A."/>
            <person name="Perez Y."/>
            <person name="Pham C."/>
            <person name="Primus E.L."/>
            <person name="Pu L.-L."/>
            <person name="Puazo M."/>
            <person name="Qin X."/>
            <person name="Quiroz J.B."/>
            <person name="Reese J."/>
            <person name="Richards S."/>
            <person name="Rives C.M."/>
            <person name="Robberts R."/>
            <person name="Ruiz S.J."/>
            <person name="Ruiz M.J."/>
            <person name="Santibanez J."/>
            <person name="Schneider B.W."/>
            <person name="Sisson I."/>
            <person name="Smith M."/>
            <person name="Sodergren E."/>
            <person name="Song X.-Z."/>
            <person name="Song B.B."/>
            <person name="Summersgill H."/>
            <person name="Thelus R."/>
            <person name="Thornton R.D."/>
            <person name="Trejos Z.Y."/>
            <person name="Usmani K."/>
            <person name="Vattathil S."/>
            <person name="Villasana D."/>
            <person name="Walker D.L."/>
            <person name="Wang S."/>
            <person name="Wang K."/>
            <person name="White C.S."/>
            <person name="Williams A.C."/>
            <person name="Williamson J."/>
            <person name="Wilson K."/>
            <person name="Woghiren I.O."/>
            <person name="Woodworth J.R."/>
            <person name="Worley K.C."/>
            <person name="Wright R.A."/>
            <person name="Wu W."/>
            <person name="Young L."/>
            <person name="Zhang L."/>
            <person name="Zhang J."/>
            <person name="Zhu Y."/>
            <person name="Muzny D.M."/>
            <person name="Weinstock G."/>
            <person name="Gibbs R.A."/>
        </authorList>
    </citation>
    <scope>NUCLEOTIDE SEQUENCE [LARGE SCALE GENOMIC DNA]</scope>
    <source>
        <strain evidence="5">LSR1</strain>
    </source>
</reference>
<dbReference type="GeneID" id="107883088"/>
<keyword evidence="5" id="KW-1185">Reference proteome</keyword>
<evidence type="ECO:0000313" key="4">
    <source>
        <dbReference type="EnsemblMetazoa" id="XP_029348449.1"/>
    </source>
</evidence>
<reference evidence="4" key="2">
    <citation type="submission" date="2022-06" db="UniProtKB">
        <authorList>
            <consortium name="EnsemblMetazoa"/>
        </authorList>
    </citation>
    <scope>IDENTIFICATION</scope>
</reference>
<protein>
    <recommendedName>
        <fullName evidence="3">DDE Tnp4 domain-containing protein</fullName>
    </recommendedName>
</protein>
<evidence type="ECO:0000313" key="5">
    <source>
        <dbReference type="Proteomes" id="UP000007819"/>
    </source>
</evidence>
<comment type="cofactor">
    <cofactor evidence="1">
        <name>a divalent metal cation</name>
        <dbReference type="ChEBI" id="CHEBI:60240"/>
    </cofactor>
</comment>
<dbReference type="Pfam" id="PF13359">
    <property type="entry name" value="DDE_Tnp_4"/>
    <property type="match status" value="1"/>
</dbReference>
<keyword evidence="2" id="KW-0479">Metal-binding</keyword>
<dbReference type="Proteomes" id="UP000007819">
    <property type="component" value="Unassembled WGS sequence"/>
</dbReference>
<dbReference type="AlphaFoldDB" id="A0A8R2JWT9"/>
<sequence>MPKLDRNMFCNRKQVPSVILQGIVDANLMFIDIFAGWPGRSHDARVYRCSKIGQKIINDPESVLPPSCHIIGDGAYPLTEGLMIPFKDNGRLTREQKIFNKKLSSSRILIEQAFGKLIGRFRKLKYAYMCITEIHLKYLIWDNFDCDPVSTEIDFLESNEEEAISGLEKRNMLCNLLAL</sequence>
<feature type="domain" description="DDE Tnp4" evidence="3">
    <location>
        <begin position="5"/>
        <end position="125"/>
    </location>
</feature>
<dbReference type="InterPro" id="IPR027806">
    <property type="entry name" value="HARBI1_dom"/>
</dbReference>
<proteinExistence type="predicted"/>
<dbReference type="KEGG" id="api:107883088"/>
<dbReference type="RefSeq" id="XP_029348449.1">
    <property type="nucleotide sequence ID" value="XM_029492589.1"/>
</dbReference>
<evidence type="ECO:0000256" key="2">
    <source>
        <dbReference type="ARBA" id="ARBA00022723"/>
    </source>
</evidence>
<dbReference type="GO" id="GO:0046872">
    <property type="term" value="F:metal ion binding"/>
    <property type="evidence" value="ECO:0007669"/>
    <property type="project" value="UniProtKB-KW"/>
</dbReference>
<evidence type="ECO:0000256" key="1">
    <source>
        <dbReference type="ARBA" id="ARBA00001968"/>
    </source>
</evidence>